<evidence type="ECO:0000313" key="1">
    <source>
        <dbReference type="EMBL" id="KAI8428063.1"/>
    </source>
</evidence>
<reference evidence="1 2" key="1">
    <citation type="journal article" date="2022" name="Genome Biol. Evol.">
        <title>The Spruce Budworm Genome: Reconstructing the Evolutionary History of Antifreeze Proteins.</title>
        <authorList>
            <person name="Beliveau C."/>
            <person name="Gagne P."/>
            <person name="Picq S."/>
            <person name="Vernygora O."/>
            <person name="Keeling C.I."/>
            <person name="Pinkney K."/>
            <person name="Doucet D."/>
            <person name="Wen F."/>
            <person name="Johnston J.S."/>
            <person name="Maaroufi H."/>
            <person name="Boyle B."/>
            <person name="Laroche J."/>
            <person name="Dewar K."/>
            <person name="Juretic N."/>
            <person name="Blackburn G."/>
            <person name="Nisole A."/>
            <person name="Brunet B."/>
            <person name="Brandao M."/>
            <person name="Lumley L."/>
            <person name="Duan J."/>
            <person name="Quan G."/>
            <person name="Lucarotti C.J."/>
            <person name="Roe A.D."/>
            <person name="Sperling F.A.H."/>
            <person name="Levesque R.C."/>
            <person name="Cusson M."/>
        </authorList>
    </citation>
    <scope>NUCLEOTIDE SEQUENCE [LARGE SCALE GENOMIC DNA]</scope>
    <source>
        <strain evidence="1">Glfc:IPQL:Cfum</strain>
    </source>
</reference>
<dbReference type="EMBL" id="CM046103">
    <property type="protein sequence ID" value="KAI8428063.1"/>
    <property type="molecule type" value="Genomic_DNA"/>
</dbReference>
<dbReference type="Proteomes" id="UP001064048">
    <property type="component" value="Chromosome 3"/>
</dbReference>
<accession>A0ACC0JVX6</accession>
<name>A0ACC0JVX6_CHOFU</name>
<organism evidence="1 2">
    <name type="scientific">Choristoneura fumiferana</name>
    <name type="common">Spruce budworm moth</name>
    <name type="synonym">Archips fumiferana</name>
    <dbReference type="NCBI Taxonomy" id="7141"/>
    <lineage>
        <taxon>Eukaryota</taxon>
        <taxon>Metazoa</taxon>
        <taxon>Ecdysozoa</taxon>
        <taxon>Arthropoda</taxon>
        <taxon>Hexapoda</taxon>
        <taxon>Insecta</taxon>
        <taxon>Pterygota</taxon>
        <taxon>Neoptera</taxon>
        <taxon>Endopterygota</taxon>
        <taxon>Lepidoptera</taxon>
        <taxon>Glossata</taxon>
        <taxon>Ditrysia</taxon>
        <taxon>Tortricoidea</taxon>
        <taxon>Tortricidae</taxon>
        <taxon>Tortricinae</taxon>
        <taxon>Choristoneura</taxon>
    </lineage>
</organism>
<proteinExistence type="predicted"/>
<sequence length="2393" mass="270118">MVGTSLPPSINLNVETLDMDCVYINKTYNYEIVAINKGHINGVLLYKEVPTLFGSVITCSPELHCLRPGDREIFVISFSNSNQGPYFEEINFAIRDSDVVLKLYLKGEVIYPSLMFSIPCLDFGMVSVGVPKTLELDVINESVVNVNASVKISSDGPEISSITLIDYAVAEMPKPKVPQWPREFNIEPCKIDMAPESRVSLKVTLTANLIRANQTSLELELEKSDSPPIILPVTFDARVPELIPASDIKLRACFLDFPYQYEIQVTSNEFQGYFTMEDQDEEETLEVTVGLKEGVIEPNSILSFPVTVKTGVLGVQEYTIRLNMFGLSKSIEICHITGCGVRPIVTCSPMALHWGQIKLLTKSRKILTLCNDSPVYVYYKAALLNRDGRWQIHPSEGHIEPEAETELVLTLYLFDADTYTNKVVIQLEKVKDILVPLSATGVGTSIIVGELRDRVVLGRHFTRIPLDCKVVLENCGTRMHALEWSEHYKAPKNKPLAAGFFNLEPRMFKMAAGEKMEMAVSATSHKVTTVKEMWYLVGSVEGINKKELLLECEIMAEFVDPKIEVSSSVIEFRYDYGPYSEYYKLTDIVTIKNVSKLPLDMEISVKPPFALIQKQSTYKISPEDEQLCCCICYNEADLNVPNIINENSTYQSKVFLDYLTLKPVEPLRKGPLKFFQDINKIKMAFNLTHTIEERLEDQELMKLQVLLDTTKHLSLKSRVYCELMRNKFKGHKNKDAIKLIGKINFPNMFILSPRVDFQCILNGSIESKTIKVQNVTPLLVCYKFQWKKCFISRIAVPEMDFANSKSETQTPTNDTDDDRSVYYLEELTESRYPVQSTIGKTAKENDETLNDLAPGAYEPVGMESLNLENIVDLELVMAKVIKKVAPMITKDYDTEFPWICKFPKLRKENNRISTNEILQLTPHRGILKPNECQYIHVIFTPKPNISVRAVLECEVLGGPSEYIAVTGQSSELMYKINTQKLNFKIRSFHENASEKLILTNIAQLVFEYKTYLNEPKFENELEGTILDLVPPEKTLEPEEEAEMKIVMRPGVVGYFRRVFLLEMGHLPHIPIEVFGWGVIPQVYILLKRPEIVHLHPELGYLAIQSLSHEYLEAVNEIFTKGTSEHLNSPLGEKCFEDPDLQRDWYICSTWDRFPSTMDIELAIERMLVINHIRFRPEILTAYSTTSKMGPIPGFHTTPYVIDFGVVITGSTVQCVAEIINYGPIVTKLHFAKGTQVPMWLGIKLCGKLNPGESGKLEVTFSPTSIDFTELEQDVETYFNLEVPYGVTTPIKIKALCAVPYLSSNVSALDFGSVRCGDKIISSIPLKNVGKPTCIWYVTLRLKTTGHNPMMVLNSSGKYEPGEGGWLSIAFKPATEMTYEGLLIFRFHMNPNRMTIPVMGQGILPHVHIIGPNVSFPPTLPWAETTDIYFGLTNPCPFPLELIFAHSDQKWKQEDNIYQLLFEYYDKPEEMLVPAIKPGAGLPYEIYAFFKKFTDNVKKTIDEEAAAAKAANAKGAGKKAKPAKPPPKSAKGGDKGVDKGGDKAEAPVRKFRTEAQIIADEMKLLKDNNVDPLQECLEVFGNETVDSDLDLYSKGMIVFFHGSPCEEMQGQELAYTLGKSLHLPTVSIDVCIVEALCSSNCSAKETLVSTINEMYQLSKKSTNKDDDADEDEEEDRSKSLLVVSGSESKKKINKKEETRGKPTNEYVMMNTKYNEYTKNIYENLVNIANNWVFEEGDVGVPLYGFTGQVIGTAQKKTKKKSDIHVQMSDVGFEDRGFPVTLIMCPCLHYKEALMDMFATAPFVQVALKEEEPLDVLKCPVKRKEFTVLLQKTMPYIHHEEPLKWCFLDEMPVASSQTSTSEIPSTSLEKVPDEESEDYYPCPQPLCSVKTVPEYGKLLLYRREDDRFIVKNDSILSIMWKVRNAADFVEDFIIAQTSGIVPRHDNQVVPVTYIACRVGVISNKILIIDIYDAEGRGDPMVIDQLSLSAECYDVMVECAYENPAENFLNYGNVFCEAEAFMEDVILVGLEMLSMDADLEALQNSIEGFIWEEVENLVVKPAVGYISPGEEKDLEIMFFSAQPVSIKKKRRFSFKLKNIGHVPMKIVWSFQIDEDFPARIDKNQPKKLTAESKVSTELDSFSDRQLDHPGYDRKDESKVTLFSGSVGRDSVDTWFEVNLPFTIEPAKDCLDPDQTRTYTVTFAPLDAFDYKVRLKSFIDNLDPYDLNISCKLTVKSLIPYCHLDIEESDYITSGRRKSTGVALPPFMTVLEFNVLGSGCYKNKVPIDATFIFKDMYPVIDDTLQSEATSVCLSPSVANLTADPGPSRVQMLQNYKDDKVRKQIAMDIQNALSSLKVVPSSCKILPHRKVPLKIHFKPVGMISTLNAQILVAAPDFR</sequence>
<keyword evidence="2" id="KW-1185">Reference proteome</keyword>
<comment type="caution">
    <text evidence="1">The sequence shown here is derived from an EMBL/GenBank/DDBJ whole genome shotgun (WGS) entry which is preliminary data.</text>
</comment>
<evidence type="ECO:0000313" key="2">
    <source>
        <dbReference type="Proteomes" id="UP001064048"/>
    </source>
</evidence>
<protein>
    <submittedName>
        <fullName evidence="1">Uncharacterized protein</fullName>
    </submittedName>
</protein>
<gene>
    <name evidence="1" type="ORF">MSG28_002349</name>
</gene>